<evidence type="ECO:0000256" key="4">
    <source>
        <dbReference type="ARBA" id="ARBA00022827"/>
    </source>
</evidence>
<feature type="domain" description="Glucose-methanol-choline oxidoreductase N-terminal" evidence="6">
    <location>
        <begin position="88"/>
        <end position="111"/>
    </location>
</feature>
<dbReference type="PIRSF" id="PIRSF000137">
    <property type="entry name" value="Alcohol_oxidase"/>
    <property type="match status" value="1"/>
</dbReference>
<dbReference type="Pfam" id="PF00732">
    <property type="entry name" value="GMC_oxred_N"/>
    <property type="match status" value="1"/>
</dbReference>
<dbReference type="InterPro" id="IPR012132">
    <property type="entry name" value="GMC_OxRdtase"/>
</dbReference>
<dbReference type="SUPFAM" id="SSF51905">
    <property type="entry name" value="FAD/NAD(P)-binding domain"/>
    <property type="match status" value="1"/>
</dbReference>
<feature type="domain" description="Glucose-methanol-choline oxidoreductase N-terminal" evidence="7">
    <location>
        <begin position="266"/>
        <end position="280"/>
    </location>
</feature>
<keyword evidence="8" id="KW-0560">Oxidoreductase</keyword>
<keyword evidence="4 5" id="KW-0274">FAD</keyword>
<dbReference type="InterPro" id="IPR000172">
    <property type="entry name" value="GMC_OxRdtase_N"/>
</dbReference>
<evidence type="ECO:0000256" key="5">
    <source>
        <dbReference type="RuleBase" id="RU003968"/>
    </source>
</evidence>
<dbReference type="Gene3D" id="3.30.410.40">
    <property type="match status" value="2"/>
</dbReference>
<evidence type="ECO:0000259" key="6">
    <source>
        <dbReference type="PROSITE" id="PS00623"/>
    </source>
</evidence>
<dbReference type="SUPFAM" id="SSF54373">
    <property type="entry name" value="FAD-linked reductases, C-terminal domain"/>
    <property type="match status" value="1"/>
</dbReference>
<dbReference type="InterPro" id="IPR036188">
    <property type="entry name" value="FAD/NAD-bd_sf"/>
</dbReference>
<dbReference type="Gene3D" id="3.50.50.60">
    <property type="entry name" value="FAD/NAD(P)-binding domain"/>
    <property type="match status" value="2"/>
</dbReference>
<comment type="cofactor">
    <cofactor evidence="1">
        <name>FAD</name>
        <dbReference type="ChEBI" id="CHEBI:57692"/>
    </cofactor>
</comment>
<evidence type="ECO:0000313" key="8">
    <source>
        <dbReference type="EMBL" id="MDR6433462.1"/>
    </source>
</evidence>
<evidence type="ECO:0000259" key="7">
    <source>
        <dbReference type="PROSITE" id="PS00624"/>
    </source>
</evidence>
<dbReference type="PROSITE" id="PS00623">
    <property type="entry name" value="GMC_OXRED_1"/>
    <property type="match status" value="1"/>
</dbReference>
<evidence type="ECO:0000256" key="3">
    <source>
        <dbReference type="ARBA" id="ARBA00022630"/>
    </source>
</evidence>
<comment type="caution">
    <text evidence="8">The sequence shown here is derived from an EMBL/GenBank/DDBJ whole genome shotgun (WGS) entry which is preliminary data.</text>
</comment>
<dbReference type="Pfam" id="PF05199">
    <property type="entry name" value="GMC_oxred_C"/>
    <property type="match status" value="1"/>
</dbReference>
<evidence type="ECO:0000256" key="1">
    <source>
        <dbReference type="ARBA" id="ARBA00001974"/>
    </source>
</evidence>
<reference evidence="8 9" key="1">
    <citation type="submission" date="2023-07" db="EMBL/GenBank/DDBJ databases">
        <title>Sorghum-associated microbial communities from plants grown in Nebraska, USA.</title>
        <authorList>
            <person name="Schachtman D."/>
        </authorList>
    </citation>
    <scope>NUCLEOTIDE SEQUENCE [LARGE SCALE GENOMIC DNA]</scope>
    <source>
        <strain evidence="8 9">DS1730</strain>
    </source>
</reference>
<dbReference type="PANTHER" id="PTHR11552:SF147">
    <property type="entry name" value="CHOLINE DEHYDROGENASE, MITOCHONDRIAL"/>
    <property type="match status" value="1"/>
</dbReference>
<name>A0ABU1MBN6_9HYPH</name>
<dbReference type="EC" id="1.1.3.47" evidence="8"/>
<dbReference type="PROSITE" id="PS00624">
    <property type="entry name" value="GMC_OXRED_2"/>
    <property type="match status" value="1"/>
</dbReference>
<dbReference type="Proteomes" id="UP001184614">
    <property type="component" value="Unassembled WGS sequence"/>
</dbReference>
<gene>
    <name evidence="8" type="ORF">J2782_003208</name>
</gene>
<comment type="similarity">
    <text evidence="2 5">Belongs to the GMC oxidoreductase family.</text>
</comment>
<sequence>MIADHLILGGGSAGCVLAARLSEDPNRRVILVEAGRDISASDMPDAIRSRYPGRAYLDTNNIWTKLKARMGGFGHNGDKRASRRYEQAKILGGGSTINALMANRGAPTDYDEWETLGAQGWNWENCLPYFRKIEADRDFSGPLHGHDGPISIRRIDDKSISPFVDGVMHTIDKNGWPIGEDQNGQWRDGTYRGAIAVSDKGERLPTSVAYLTDEVRKRPNLKIMTGFTAVKITFDGKKATGAIIRSNTQNTDDIKLYALEVIVSSGAIHSPALLMRSGIGPGQHLKSLEIPVIHALAGLGQNLMEHPSIAVAAYLPPAARNRDALEHHEQAIWRYSSDLPGAPSGDMHAAILARSGWHSVGNRIGSLFFWVNKSYSRGAVSLSSPDEYAEPDVDFRMLSDERDLTRLKDAVRKGATVLSDQNMRKFAGTVFPSSYTPRVAKVATPGTWNAFQRGTLSAMLDAAGPLRTALIHTAITSGVSIKSLLEDDSELTSFVRQHVGGTWHPSGTCRMGTADDSLSVTDASGKVHGIDGLRVCDASLMPAIPCANTNMPTIMIAEKIADMIKSKIH</sequence>
<protein>
    <submittedName>
        <fullName evidence="8">5-(Hydroxymethyl)furfural/furfural oxidase</fullName>
        <ecNumber evidence="8">1.1.3.-</ecNumber>
        <ecNumber evidence="8">1.1.3.47</ecNumber>
    </submittedName>
</protein>
<dbReference type="InterPro" id="IPR007867">
    <property type="entry name" value="GMC_OxRtase_C"/>
</dbReference>
<proteinExistence type="inferred from homology"/>
<dbReference type="PANTHER" id="PTHR11552">
    <property type="entry name" value="GLUCOSE-METHANOL-CHOLINE GMC OXIDOREDUCTASE"/>
    <property type="match status" value="1"/>
</dbReference>
<dbReference type="GO" id="GO:0016491">
    <property type="term" value="F:oxidoreductase activity"/>
    <property type="evidence" value="ECO:0007669"/>
    <property type="project" value="UniProtKB-KW"/>
</dbReference>
<dbReference type="RefSeq" id="WP_310014294.1">
    <property type="nucleotide sequence ID" value="NZ_JAVDQT010000005.1"/>
</dbReference>
<evidence type="ECO:0000256" key="2">
    <source>
        <dbReference type="ARBA" id="ARBA00010790"/>
    </source>
</evidence>
<keyword evidence="9" id="KW-1185">Reference proteome</keyword>
<dbReference type="EC" id="1.1.3.-" evidence="8"/>
<organism evidence="8 9">
    <name type="scientific">Brucella pseudogrignonensis</name>
    <dbReference type="NCBI Taxonomy" id="419475"/>
    <lineage>
        <taxon>Bacteria</taxon>
        <taxon>Pseudomonadati</taxon>
        <taxon>Pseudomonadota</taxon>
        <taxon>Alphaproteobacteria</taxon>
        <taxon>Hyphomicrobiales</taxon>
        <taxon>Brucellaceae</taxon>
        <taxon>Brucella/Ochrobactrum group</taxon>
        <taxon>Brucella</taxon>
    </lineage>
</organism>
<dbReference type="EMBL" id="JAVDQT010000005">
    <property type="protein sequence ID" value="MDR6433462.1"/>
    <property type="molecule type" value="Genomic_DNA"/>
</dbReference>
<evidence type="ECO:0000313" key="9">
    <source>
        <dbReference type="Proteomes" id="UP001184614"/>
    </source>
</evidence>
<accession>A0ABU1MBN6</accession>
<keyword evidence="3 5" id="KW-0285">Flavoprotein</keyword>